<dbReference type="KEGG" id="mbu:Mbur_1663"/>
<evidence type="ECO:0000313" key="2">
    <source>
        <dbReference type="Proteomes" id="UP000001979"/>
    </source>
</evidence>
<dbReference type="GeneID" id="3998060"/>
<evidence type="ECO:0000313" key="1">
    <source>
        <dbReference type="EMBL" id="ABE52563.1"/>
    </source>
</evidence>
<dbReference type="STRING" id="259564.Mbur_1663"/>
<protein>
    <submittedName>
        <fullName evidence="1">Uncharacterized protein</fullName>
    </submittedName>
</protein>
<accession>Q12VG3</accession>
<gene>
    <name evidence="1" type="ordered locus">Mbur_1663</name>
</gene>
<dbReference type="HOGENOM" id="CLU_2327316_0_0_2"/>
<proteinExistence type="predicted"/>
<dbReference type="OrthoDB" id="132452at2157"/>
<reference evidence="2" key="1">
    <citation type="journal article" date="2009" name="ISME J.">
        <title>The genome sequence of the psychrophilic archaeon, Methanococcoides burtonii: the role of genome evolution in cold adaptation.</title>
        <authorList>
            <person name="Allen M.A."/>
            <person name="Lauro F.M."/>
            <person name="Williams T.J."/>
            <person name="Burg D."/>
            <person name="Siddiqui K.S."/>
            <person name="De Francisci D."/>
            <person name="Chong K.W."/>
            <person name="Pilak O."/>
            <person name="Chew H.H."/>
            <person name="De Maere M.Z."/>
            <person name="Ting L."/>
            <person name="Katrib M."/>
            <person name="Ng C."/>
            <person name="Sowers K.R."/>
            <person name="Galperin M.Y."/>
            <person name="Anderson I.J."/>
            <person name="Ivanova N."/>
            <person name="Dalin E."/>
            <person name="Martinez M."/>
            <person name="Lapidus A."/>
            <person name="Hauser L."/>
            <person name="Land M."/>
            <person name="Thomas T."/>
            <person name="Cavicchioli R."/>
        </authorList>
    </citation>
    <scope>NUCLEOTIDE SEQUENCE [LARGE SCALE GENOMIC DNA]</scope>
    <source>
        <strain evidence="2">DSM 6242 / NBRC 107633 / OCM 468 / ACE-M</strain>
    </source>
</reference>
<dbReference type="AlphaFoldDB" id="Q12VG3"/>
<dbReference type="EMBL" id="CP000300">
    <property type="protein sequence ID" value="ABE52563.1"/>
    <property type="molecule type" value="Genomic_DNA"/>
</dbReference>
<dbReference type="Proteomes" id="UP000001979">
    <property type="component" value="Chromosome"/>
</dbReference>
<keyword evidence="2" id="KW-1185">Reference proteome</keyword>
<name>Q12VG3_METBU</name>
<dbReference type="RefSeq" id="WP_011499706.1">
    <property type="nucleotide sequence ID" value="NC_007955.1"/>
</dbReference>
<sequence>MTTEQNDATFEASIEMTEKDLEFANPPISMESIVSTFKKYDLRYIVIFANNMFYVAQQDLQPYHPMYADDSYPEDIEQIFNLMTVERIRKIEYINGVLKRSPIEEHPDG</sequence>
<organism evidence="1 2">
    <name type="scientific">Methanococcoides burtonii (strain DSM 6242 / NBRC 107633 / OCM 468 / ACE-M)</name>
    <dbReference type="NCBI Taxonomy" id="259564"/>
    <lineage>
        <taxon>Archaea</taxon>
        <taxon>Methanobacteriati</taxon>
        <taxon>Methanobacteriota</taxon>
        <taxon>Stenosarchaea group</taxon>
        <taxon>Methanomicrobia</taxon>
        <taxon>Methanosarcinales</taxon>
        <taxon>Methanosarcinaceae</taxon>
        <taxon>Methanococcoides</taxon>
    </lineage>
</organism>